<dbReference type="InterPro" id="IPR036374">
    <property type="entry name" value="OxRdtase_Mopterin-bd_sf"/>
</dbReference>
<dbReference type="EMBL" id="BMQM01000020">
    <property type="protein sequence ID" value="GGR64502.1"/>
    <property type="molecule type" value="Genomic_DNA"/>
</dbReference>
<accession>A0ABQ2RX21</accession>
<reference evidence="3" key="1">
    <citation type="journal article" date="2019" name="Int. J. Syst. Evol. Microbiol.">
        <title>The Global Catalogue of Microorganisms (GCM) 10K type strain sequencing project: providing services to taxonomists for standard genome sequencing and annotation.</title>
        <authorList>
            <consortium name="The Broad Institute Genomics Platform"/>
            <consortium name="The Broad Institute Genome Sequencing Center for Infectious Disease"/>
            <person name="Wu L."/>
            <person name="Ma J."/>
        </authorList>
    </citation>
    <scope>NUCLEOTIDE SEQUENCE [LARGE SCALE GENOMIC DNA]</scope>
    <source>
        <strain evidence="3">JCM 31404</strain>
    </source>
</reference>
<feature type="signal peptide" evidence="1">
    <location>
        <begin position="1"/>
        <end position="23"/>
    </location>
</feature>
<dbReference type="Proteomes" id="UP000634308">
    <property type="component" value="Unassembled WGS sequence"/>
</dbReference>
<evidence type="ECO:0000256" key="1">
    <source>
        <dbReference type="SAM" id="SignalP"/>
    </source>
</evidence>
<evidence type="ECO:0000313" key="2">
    <source>
        <dbReference type="EMBL" id="GGR64502.1"/>
    </source>
</evidence>
<keyword evidence="3" id="KW-1185">Reference proteome</keyword>
<dbReference type="SUPFAM" id="SSF56524">
    <property type="entry name" value="Oxidoreductase molybdopterin-binding domain"/>
    <property type="match status" value="1"/>
</dbReference>
<organism evidence="2 3">
    <name type="scientific">Deinococcus seoulensis</name>
    <dbReference type="NCBI Taxonomy" id="1837379"/>
    <lineage>
        <taxon>Bacteria</taxon>
        <taxon>Thermotogati</taxon>
        <taxon>Deinococcota</taxon>
        <taxon>Deinococci</taxon>
        <taxon>Deinococcales</taxon>
        <taxon>Deinococcaceae</taxon>
        <taxon>Deinococcus</taxon>
    </lineage>
</organism>
<protein>
    <recommendedName>
        <fullName evidence="4">Molybdopterin-dependent oxidoreductase</fullName>
    </recommendedName>
</protein>
<evidence type="ECO:0008006" key="4">
    <source>
        <dbReference type="Google" id="ProtNLM"/>
    </source>
</evidence>
<gene>
    <name evidence="2" type="ORF">GCM10008959_28330</name>
</gene>
<dbReference type="RefSeq" id="WP_189065645.1">
    <property type="nucleotide sequence ID" value="NZ_BMQM01000020.1"/>
</dbReference>
<sequence length="177" mass="19028">MIKSRFVLAALAVVSLSACRSSAPVFTAVPPDPALAVPGPVVLTVVNAQGRQTTFTRAGLAALGLVTFTTPDPSRKNEAHTYVGPLLSRALEASGVQSDATLHLVAHDRYTFDLKLAALKDVPIIMALKGDGQTLELRDFGPVYLTLPYHAVKLDPNLYNGAWVWQLMRIEERPAAP</sequence>
<evidence type="ECO:0000313" key="3">
    <source>
        <dbReference type="Proteomes" id="UP000634308"/>
    </source>
</evidence>
<keyword evidence="1" id="KW-0732">Signal</keyword>
<dbReference type="PROSITE" id="PS51257">
    <property type="entry name" value="PROKAR_LIPOPROTEIN"/>
    <property type="match status" value="1"/>
</dbReference>
<comment type="caution">
    <text evidence="2">The sequence shown here is derived from an EMBL/GenBank/DDBJ whole genome shotgun (WGS) entry which is preliminary data.</text>
</comment>
<feature type="chain" id="PRO_5046262637" description="Molybdopterin-dependent oxidoreductase" evidence="1">
    <location>
        <begin position="24"/>
        <end position="177"/>
    </location>
</feature>
<proteinExistence type="predicted"/>
<name>A0ABQ2RX21_9DEIO</name>